<dbReference type="InterPro" id="IPR019108">
    <property type="entry name" value="Caa3_assmbl_CtaG-rel"/>
</dbReference>
<evidence type="ECO:0000256" key="2">
    <source>
        <dbReference type="ARBA" id="ARBA00022475"/>
    </source>
</evidence>
<evidence type="ECO:0000313" key="7">
    <source>
        <dbReference type="EMBL" id="GMA40766.1"/>
    </source>
</evidence>
<keyword evidence="3 6" id="KW-0812">Transmembrane</keyword>
<comment type="subcellular location">
    <subcellularLocation>
        <location evidence="1">Cell membrane</location>
        <topology evidence="1">Multi-pass membrane protein</topology>
    </subcellularLocation>
</comment>
<evidence type="ECO:0000256" key="3">
    <source>
        <dbReference type="ARBA" id="ARBA00022692"/>
    </source>
</evidence>
<reference evidence="8" key="1">
    <citation type="journal article" date="2019" name="Int. J. Syst. Evol. Microbiol.">
        <title>The Global Catalogue of Microorganisms (GCM) 10K type strain sequencing project: providing services to taxonomists for standard genome sequencing and annotation.</title>
        <authorList>
            <consortium name="The Broad Institute Genomics Platform"/>
            <consortium name="The Broad Institute Genome Sequencing Center for Infectious Disease"/>
            <person name="Wu L."/>
            <person name="Ma J."/>
        </authorList>
    </citation>
    <scope>NUCLEOTIDE SEQUENCE [LARGE SCALE GENOMIC DNA]</scope>
    <source>
        <strain evidence="8">NBRC 113072</strain>
    </source>
</reference>
<evidence type="ECO:0000256" key="6">
    <source>
        <dbReference type="SAM" id="Phobius"/>
    </source>
</evidence>
<keyword evidence="5 6" id="KW-0472">Membrane</keyword>
<sequence length="250" mass="26673">MVGGAVVCFLAAYLWGVTWAARRRRRWPAWRTASAVAGVILVLVAVGPVGVAGHHDFVAHMWGHLLLGMLAPLLLVLSAPVTCALRALPVSGARRLSAVLGSVPVRVVTHPVTAATLNIGGLWLLYTTPLHGWMHSSTAVHVLVHAHVLLAGWVFAASILQADPTRHPVGHPARAVVLVAFLALHAILAKHVYAHPPLGVPAIEAQEGAQLMYYGGDYIDLVLIVLFCLDWYRRSAPTTSTRGRRAAGVA</sequence>
<keyword evidence="2" id="KW-1003">Cell membrane</keyword>
<accession>A0ABQ6ISX7</accession>
<feature type="transmembrane region" description="Helical" evidence="6">
    <location>
        <begin position="65"/>
        <end position="88"/>
    </location>
</feature>
<proteinExistence type="predicted"/>
<protein>
    <submittedName>
        <fullName evidence="7">Membrane protein</fullName>
    </submittedName>
</protein>
<keyword evidence="8" id="KW-1185">Reference proteome</keyword>
<feature type="transmembrane region" description="Helical" evidence="6">
    <location>
        <begin position="30"/>
        <end position="53"/>
    </location>
</feature>
<comment type="caution">
    <text evidence="7">The sequence shown here is derived from an EMBL/GenBank/DDBJ whole genome shotgun (WGS) entry which is preliminary data.</text>
</comment>
<feature type="transmembrane region" description="Helical" evidence="6">
    <location>
        <begin position="213"/>
        <end position="232"/>
    </location>
</feature>
<evidence type="ECO:0000256" key="5">
    <source>
        <dbReference type="ARBA" id="ARBA00023136"/>
    </source>
</evidence>
<organism evidence="7 8">
    <name type="scientific">Mobilicoccus caccae</name>
    <dbReference type="NCBI Taxonomy" id="1859295"/>
    <lineage>
        <taxon>Bacteria</taxon>
        <taxon>Bacillati</taxon>
        <taxon>Actinomycetota</taxon>
        <taxon>Actinomycetes</taxon>
        <taxon>Micrococcales</taxon>
        <taxon>Dermatophilaceae</taxon>
        <taxon>Mobilicoccus</taxon>
    </lineage>
</organism>
<evidence type="ECO:0000313" key="8">
    <source>
        <dbReference type="Proteomes" id="UP001157126"/>
    </source>
</evidence>
<evidence type="ECO:0000256" key="1">
    <source>
        <dbReference type="ARBA" id="ARBA00004651"/>
    </source>
</evidence>
<gene>
    <name evidence="7" type="ORF">GCM10025883_28110</name>
</gene>
<keyword evidence="4 6" id="KW-1133">Transmembrane helix</keyword>
<feature type="transmembrane region" description="Helical" evidence="6">
    <location>
        <begin position="139"/>
        <end position="160"/>
    </location>
</feature>
<dbReference type="EMBL" id="BSUO01000001">
    <property type="protein sequence ID" value="GMA40766.1"/>
    <property type="molecule type" value="Genomic_DNA"/>
</dbReference>
<dbReference type="Proteomes" id="UP001157126">
    <property type="component" value="Unassembled WGS sequence"/>
</dbReference>
<evidence type="ECO:0000256" key="4">
    <source>
        <dbReference type="ARBA" id="ARBA00022989"/>
    </source>
</evidence>
<name>A0ABQ6ISX7_9MICO</name>
<dbReference type="Pfam" id="PF09678">
    <property type="entry name" value="Caa3_CtaG"/>
    <property type="match status" value="1"/>
</dbReference>
<feature type="transmembrane region" description="Helical" evidence="6">
    <location>
        <begin position="172"/>
        <end position="193"/>
    </location>
</feature>